<accession>A0A3P6THB8</accession>
<gene>
    <name evidence="3" type="ORF">NLS_LOCUS5898</name>
</gene>
<dbReference type="AlphaFoldDB" id="A0A3P6THB8"/>
<feature type="compositionally biased region" description="Basic and acidic residues" evidence="2">
    <location>
        <begin position="692"/>
        <end position="704"/>
    </location>
</feature>
<feature type="region of interest" description="Disordered" evidence="2">
    <location>
        <begin position="729"/>
        <end position="791"/>
    </location>
</feature>
<feature type="compositionally biased region" description="Low complexity" evidence="2">
    <location>
        <begin position="160"/>
        <end position="189"/>
    </location>
</feature>
<evidence type="ECO:0000313" key="3">
    <source>
        <dbReference type="EMBL" id="VDK82759.1"/>
    </source>
</evidence>
<organism evidence="3 4">
    <name type="scientific">Litomosoides sigmodontis</name>
    <name type="common">Filarial nematode worm</name>
    <dbReference type="NCBI Taxonomy" id="42156"/>
    <lineage>
        <taxon>Eukaryota</taxon>
        <taxon>Metazoa</taxon>
        <taxon>Ecdysozoa</taxon>
        <taxon>Nematoda</taxon>
        <taxon>Chromadorea</taxon>
        <taxon>Rhabditida</taxon>
        <taxon>Spirurina</taxon>
        <taxon>Spiruromorpha</taxon>
        <taxon>Filarioidea</taxon>
        <taxon>Onchocercidae</taxon>
        <taxon>Litomosoides</taxon>
    </lineage>
</organism>
<sequence>MTSTFELHVIIQHPIIPTIFTVHYGLNVEKDFDKIVSSADSLNIGGNMQGAEEDTSRKVDTLMQCRVGHSVGFSLIYQAFNEVLARVANQSSKLRHKETLNVTANPAHVWLDVGKNDENFQEKSNYQAISIAIPLLVLRHEAVSFSTYGSENQESPRAGSTHSSISSPISLMHDTTTATSPTSTAAPQTTNALPVTLPQVYAPAAASLSSHQILIDPATGQHFLISSAPPPPHPQIIYQPIYYSTTPAQPVYYHPFTSSGTHGAYVVAATPITTSQAGSQIASSHIALGQRFSSTPLPSTVGQSTSGCFVRNIVDFDDTSSTVTTDERHAVFEHRYSSNSVLSQQSSHVSSQSCSIFDNLAAVPVSNPRRTSAQMCTQGTVVYQEAATNPVISTGHAQVEEGARTPLFGAAPAWWGEDSISSVQTLSDGDNVRNAASGNAHRPLKAIRMDIDLNDPFISDEAKDNKSKAAQRTSSSTAFTVSFDNEEDSQKANLSLQDAAKKTSSRRFMRRSMPTAGLVSKGTAAKIAGLAAASSDPKQYLLNKMLMGVREEHEEGPDLIASCEQGGRKPDTEDTLSEAGTYVVDDDHTNQMVTSQTVKDFDAESVSSESTTTRSTENLRSAVPLCVGSVLPQINENVTGRGDEHRLRELLHLNSGRISERCSAGKQVIPSTLLSSSSRLTAATETHVGVARRSETSRIEERQHSSHRLCTMTPSSRAALSPKMHHTQSIAGASGINDNTFRRGDGGRFSMRFSGINNKSHQSSAVDRNDRPPFRVGASGKNQKGGMKSHKESAEMAAWLRRKDYNPMKAAAEAKKSQQLKTRLQNISHECQQYQEEVEKFASNRSISFHQGTALLNNVSPVVRDSSKARHNRSQDDLSADNAACGPETILVNYSKGVTRDLNKLRSVEATKMTRIDSLENAVRQLTMKCNRSIELIKNSHQGYLSSSVENLLEMAIKPVNDRTGTVTEQLDRLSAAFDAIQKYLEVSSASLPASPSGSSPTASVTAPSTSPSRRPCSAYQSKLAAAKRSPLSGQKSS</sequence>
<feature type="region of interest" description="Disordered" evidence="2">
    <location>
        <begin position="991"/>
        <end position="1038"/>
    </location>
</feature>
<reference evidence="3 4" key="1">
    <citation type="submission" date="2018-08" db="EMBL/GenBank/DDBJ databases">
        <authorList>
            <person name="Laetsch R D."/>
            <person name="Stevens L."/>
            <person name="Kumar S."/>
            <person name="Blaxter L. M."/>
        </authorList>
    </citation>
    <scope>NUCLEOTIDE SEQUENCE [LARGE SCALE GENOMIC DNA]</scope>
</reference>
<feature type="compositionally biased region" description="Low complexity" evidence="2">
    <location>
        <begin position="991"/>
        <end position="1019"/>
    </location>
</feature>
<evidence type="ECO:0000313" key="4">
    <source>
        <dbReference type="Proteomes" id="UP000277928"/>
    </source>
</evidence>
<name>A0A3P6THB8_LITSI</name>
<dbReference type="OrthoDB" id="5822793at2759"/>
<dbReference type="EMBL" id="UYRX01000476">
    <property type="protein sequence ID" value="VDK82759.1"/>
    <property type="molecule type" value="Genomic_DNA"/>
</dbReference>
<keyword evidence="1" id="KW-0175">Coiled coil</keyword>
<protein>
    <submittedName>
        <fullName evidence="3">Uncharacterized protein</fullName>
    </submittedName>
</protein>
<evidence type="ECO:0000256" key="1">
    <source>
        <dbReference type="SAM" id="Coils"/>
    </source>
</evidence>
<feature type="compositionally biased region" description="Polar residues" evidence="2">
    <location>
        <begin position="729"/>
        <end position="739"/>
    </location>
</feature>
<feature type="coiled-coil region" evidence="1">
    <location>
        <begin position="817"/>
        <end position="844"/>
    </location>
</feature>
<keyword evidence="4" id="KW-1185">Reference proteome</keyword>
<dbReference type="OMA" id="RRPCSAY"/>
<dbReference type="STRING" id="42156.A0A3P6THB8"/>
<feature type="region of interest" description="Disordered" evidence="2">
    <location>
        <begin position="149"/>
        <end position="189"/>
    </location>
</feature>
<evidence type="ECO:0000256" key="2">
    <source>
        <dbReference type="SAM" id="MobiDB-lite"/>
    </source>
</evidence>
<proteinExistence type="predicted"/>
<dbReference type="Proteomes" id="UP000277928">
    <property type="component" value="Unassembled WGS sequence"/>
</dbReference>
<feature type="region of interest" description="Disordered" evidence="2">
    <location>
        <begin position="688"/>
        <end position="709"/>
    </location>
</feature>
<feature type="compositionally biased region" description="Polar residues" evidence="2">
    <location>
        <begin position="755"/>
        <end position="766"/>
    </location>
</feature>